<sequence length="138" mass="15258">MRRGDNVQVYNVGSLLPAVSAAFSSTATGSEANHEYNTPRTVKIVASSEYEIRSLERQGMNLTLGEEQMAKAVGRAIKALEGPQTAFEMKYHDTTNAIIIKVLNKETGELIREIPPEKTLEMVAKMMEFAGLLIDERV</sequence>
<dbReference type="Proteomes" id="UP000249522">
    <property type="component" value="Unassembled WGS sequence"/>
</dbReference>
<protein>
    <recommendedName>
        <fullName evidence="3">Flagellar biosynthesis protein FlaG</fullName>
    </recommendedName>
</protein>
<dbReference type="Pfam" id="PF03646">
    <property type="entry name" value="FlaG"/>
    <property type="match status" value="1"/>
</dbReference>
<dbReference type="OrthoDB" id="9799867at2"/>
<evidence type="ECO:0000313" key="1">
    <source>
        <dbReference type="EMBL" id="PZD97840.1"/>
    </source>
</evidence>
<keyword evidence="2" id="KW-1185">Reference proteome</keyword>
<dbReference type="AlphaFoldDB" id="A0A2W1LIP0"/>
<organism evidence="1 2">
    <name type="scientific">Paenibacillus sambharensis</name>
    <dbReference type="NCBI Taxonomy" id="1803190"/>
    <lineage>
        <taxon>Bacteria</taxon>
        <taxon>Bacillati</taxon>
        <taxon>Bacillota</taxon>
        <taxon>Bacilli</taxon>
        <taxon>Bacillales</taxon>
        <taxon>Paenibacillaceae</taxon>
        <taxon>Paenibacillus</taxon>
    </lineage>
</organism>
<dbReference type="EMBL" id="QKRB01000006">
    <property type="protein sequence ID" value="PZD97840.1"/>
    <property type="molecule type" value="Genomic_DNA"/>
</dbReference>
<name>A0A2W1LIP0_9BACL</name>
<dbReference type="InterPro" id="IPR035924">
    <property type="entry name" value="FlaG-like_sf"/>
</dbReference>
<dbReference type="PANTHER" id="PTHR37166:SF1">
    <property type="entry name" value="PROTEIN FLAG"/>
    <property type="match status" value="1"/>
</dbReference>
<comment type="caution">
    <text evidence="1">The sequence shown here is derived from an EMBL/GenBank/DDBJ whole genome shotgun (WGS) entry which is preliminary data.</text>
</comment>
<dbReference type="SUPFAM" id="SSF160214">
    <property type="entry name" value="FlaG-like"/>
    <property type="match status" value="1"/>
</dbReference>
<dbReference type="InterPro" id="IPR005186">
    <property type="entry name" value="FlaG"/>
</dbReference>
<evidence type="ECO:0008006" key="3">
    <source>
        <dbReference type="Google" id="ProtNLM"/>
    </source>
</evidence>
<reference evidence="1 2" key="1">
    <citation type="submission" date="2018-06" db="EMBL/GenBank/DDBJ databases">
        <title>Paenibacillus imtechensis sp. nov.</title>
        <authorList>
            <person name="Pinnaka A.K."/>
            <person name="Singh H."/>
            <person name="Kaur M."/>
        </authorList>
    </citation>
    <scope>NUCLEOTIDE SEQUENCE [LARGE SCALE GENOMIC DNA]</scope>
    <source>
        <strain evidence="1 2">SMB1</strain>
    </source>
</reference>
<proteinExistence type="predicted"/>
<evidence type="ECO:0000313" key="2">
    <source>
        <dbReference type="Proteomes" id="UP000249522"/>
    </source>
</evidence>
<dbReference type="PANTHER" id="PTHR37166">
    <property type="entry name" value="PROTEIN FLAG"/>
    <property type="match status" value="1"/>
</dbReference>
<gene>
    <name evidence="1" type="ORF">DNH61_00850</name>
</gene>
<accession>A0A2W1LIP0</accession>
<dbReference type="Gene3D" id="3.30.160.170">
    <property type="entry name" value="FlaG-like"/>
    <property type="match status" value="1"/>
</dbReference>